<sequence>ARQTEFIKEMDSSFSIHINSLEQLADKQNEALNKALDNLFNDLNV</sequence>
<gene>
    <name evidence="1" type="ORF">QYT958_LOCUS46212</name>
</gene>
<evidence type="ECO:0000313" key="2">
    <source>
        <dbReference type="Proteomes" id="UP000663848"/>
    </source>
</evidence>
<evidence type="ECO:0000313" key="1">
    <source>
        <dbReference type="EMBL" id="CAF5123573.1"/>
    </source>
</evidence>
<dbReference type="EMBL" id="CAJOBR010081117">
    <property type="protein sequence ID" value="CAF5123573.1"/>
    <property type="molecule type" value="Genomic_DNA"/>
</dbReference>
<dbReference type="AlphaFoldDB" id="A0A822FHE2"/>
<reference evidence="1" key="1">
    <citation type="submission" date="2021-02" db="EMBL/GenBank/DDBJ databases">
        <authorList>
            <person name="Nowell W R."/>
        </authorList>
    </citation>
    <scope>NUCLEOTIDE SEQUENCE</scope>
</reference>
<name>A0A822FHE2_9BILA</name>
<feature type="non-terminal residue" evidence="1">
    <location>
        <position position="1"/>
    </location>
</feature>
<comment type="caution">
    <text evidence="1">The sequence shown here is derived from an EMBL/GenBank/DDBJ whole genome shotgun (WGS) entry which is preliminary data.</text>
</comment>
<proteinExistence type="predicted"/>
<dbReference type="Proteomes" id="UP000663848">
    <property type="component" value="Unassembled WGS sequence"/>
</dbReference>
<protein>
    <submittedName>
        <fullName evidence="1">Uncharacterized protein</fullName>
    </submittedName>
</protein>
<accession>A0A822FHE2</accession>
<organism evidence="1 2">
    <name type="scientific">Rotaria socialis</name>
    <dbReference type="NCBI Taxonomy" id="392032"/>
    <lineage>
        <taxon>Eukaryota</taxon>
        <taxon>Metazoa</taxon>
        <taxon>Spiralia</taxon>
        <taxon>Gnathifera</taxon>
        <taxon>Rotifera</taxon>
        <taxon>Eurotatoria</taxon>
        <taxon>Bdelloidea</taxon>
        <taxon>Philodinida</taxon>
        <taxon>Philodinidae</taxon>
        <taxon>Rotaria</taxon>
    </lineage>
</organism>